<dbReference type="EMBL" id="JAUCEY010000008">
    <property type="protein sequence ID" value="MDM5453552.1"/>
    <property type="molecule type" value="Genomic_DNA"/>
</dbReference>
<comment type="caution">
    <text evidence="1">The sequence shown here is derived from an EMBL/GenBank/DDBJ whole genome shotgun (WGS) entry which is preliminary data.</text>
</comment>
<reference evidence="1" key="1">
    <citation type="submission" date="2023-06" db="EMBL/GenBank/DDBJ databases">
        <title>Comparative genomics of Bacillaceae isolates and their secondary metabolite potential.</title>
        <authorList>
            <person name="Song L."/>
            <person name="Nielsen L.J."/>
            <person name="Mohite O."/>
            <person name="Xu X."/>
            <person name="Weber T."/>
            <person name="Kovacs A.T."/>
        </authorList>
    </citation>
    <scope>NUCLEOTIDE SEQUENCE</scope>
    <source>
        <strain evidence="1">D8_B_37</strain>
    </source>
</reference>
<evidence type="ECO:0000313" key="2">
    <source>
        <dbReference type="Proteomes" id="UP001234602"/>
    </source>
</evidence>
<protein>
    <submittedName>
        <fullName evidence="1">Uncharacterized protein</fullName>
    </submittedName>
</protein>
<organism evidence="1 2">
    <name type="scientific">Peribacillus simplex</name>
    <dbReference type="NCBI Taxonomy" id="1478"/>
    <lineage>
        <taxon>Bacteria</taxon>
        <taxon>Bacillati</taxon>
        <taxon>Bacillota</taxon>
        <taxon>Bacilli</taxon>
        <taxon>Bacillales</taxon>
        <taxon>Bacillaceae</taxon>
        <taxon>Peribacillus</taxon>
    </lineage>
</organism>
<sequence>MASAKALTGASMAYFKKIYDEFLTKPIMLYKQENLKESIA</sequence>
<evidence type="ECO:0000313" key="1">
    <source>
        <dbReference type="EMBL" id="MDM5453552.1"/>
    </source>
</evidence>
<gene>
    <name evidence="1" type="ORF">QUF89_15365</name>
</gene>
<dbReference type="Proteomes" id="UP001234602">
    <property type="component" value="Unassembled WGS sequence"/>
</dbReference>
<proteinExistence type="predicted"/>
<dbReference type="AlphaFoldDB" id="A0AAW7ITW8"/>
<accession>A0AAW7ITW8</accession>
<name>A0AAW7ITW8_9BACI</name>